<dbReference type="Gene3D" id="1.10.3460.10">
    <property type="entry name" value="Chlorophyll a/b binding protein domain"/>
    <property type="match status" value="1"/>
</dbReference>
<accession>A0ABP1BIC9</accession>
<keyword evidence="1" id="KW-0604">Photosystem II</keyword>
<name>A0ABP1BIC9_9BRYO</name>
<dbReference type="InterPro" id="IPR001344">
    <property type="entry name" value="Chloro_AB-bd_pln"/>
</dbReference>
<keyword evidence="1" id="KW-0148">Chlorophyll</keyword>
<proteinExistence type="inferred from homology"/>
<evidence type="ECO:0000313" key="2">
    <source>
        <dbReference type="EMBL" id="CAK9875292.1"/>
    </source>
</evidence>
<dbReference type="Proteomes" id="UP001497522">
    <property type="component" value="Chromosome 4"/>
</dbReference>
<dbReference type="SUPFAM" id="SSF103511">
    <property type="entry name" value="Chlorophyll a-b binding protein"/>
    <property type="match status" value="1"/>
</dbReference>
<gene>
    <name evidence="2" type="ORF">CSSPJE1EN2_LOCUS17541</name>
</gene>
<evidence type="ECO:0000313" key="3">
    <source>
        <dbReference type="Proteomes" id="UP001497522"/>
    </source>
</evidence>
<sequence length="83" mass="8856">MSASFLLPLLLGGAEEEGGGIGLRFIIKYRPHRLKYLGPSSAFGFFMQAIVTGKGPLENLSDHLSDPVASNAWAYATKFTPGA</sequence>
<keyword evidence="1" id="KW-0602">Photosynthesis</keyword>
<organism evidence="2 3">
    <name type="scientific">Sphagnum jensenii</name>
    <dbReference type="NCBI Taxonomy" id="128206"/>
    <lineage>
        <taxon>Eukaryota</taxon>
        <taxon>Viridiplantae</taxon>
        <taxon>Streptophyta</taxon>
        <taxon>Embryophyta</taxon>
        <taxon>Bryophyta</taxon>
        <taxon>Sphagnophytina</taxon>
        <taxon>Sphagnopsida</taxon>
        <taxon>Sphagnales</taxon>
        <taxon>Sphagnaceae</taxon>
        <taxon>Sphagnum</taxon>
    </lineage>
</organism>
<evidence type="ECO:0000256" key="1">
    <source>
        <dbReference type="RuleBase" id="RU363080"/>
    </source>
</evidence>
<keyword evidence="1" id="KW-0934">Plastid</keyword>
<dbReference type="EMBL" id="OZ023705">
    <property type="protein sequence ID" value="CAK9875292.1"/>
    <property type="molecule type" value="Genomic_DNA"/>
</dbReference>
<keyword evidence="1" id="KW-0793">Thylakoid</keyword>
<keyword evidence="1" id="KW-0157">Chromophore</keyword>
<comment type="function">
    <text evidence="1">The light-harvesting complex (LHC) functions as a light receptor, it captures and delivers excitation energy to photosystems with which it is closely associated.</text>
</comment>
<protein>
    <recommendedName>
        <fullName evidence="1">Chlorophyll a-b binding protein, chloroplastic</fullName>
    </recommendedName>
</protein>
<reference evidence="2" key="1">
    <citation type="submission" date="2024-03" db="EMBL/GenBank/DDBJ databases">
        <authorList>
            <consortium name="ELIXIR-Norway"/>
            <consortium name="Elixir Norway"/>
        </authorList>
    </citation>
    <scope>NUCLEOTIDE SEQUENCE</scope>
</reference>
<comment type="similarity">
    <text evidence="1">Belongs to the light-harvesting chlorophyll a/b-binding (LHC) protein family.</text>
</comment>
<keyword evidence="1" id="KW-0150">Chloroplast</keyword>
<comment type="subcellular location">
    <subcellularLocation>
        <location evidence="1">Plastid</location>
        <location evidence="1">Chloroplast thylakoid membrane</location>
    </subcellularLocation>
</comment>
<dbReference type="PANTHER" id="PTHR21649">
    <property type="entry name" value="CHLOROPHYLL A/B BINDING PROTEIN"/>
    <property type="match status" value="1"/>
</dbReference>
<keyword evidence="3" id="KW-1185">Reference proteome</keyword>
<keyword evidence="1" id="KW-0603">Photosystem I</keyword>